<organism evidence="1 2">
    <name type="scientific">Mycolicibacterium cyprinidarum</name>
    <dbReference type="NCBI Taxonomy" id="2860311"/>
    <lineage>
        <taxon>Bacteria</taxon>
        <taxon>Bacillati</taxon>
        <taxon>Actinomycetota</taxon>
        <taxon>Actinomycetes</taxon>
        <taxon>Mycobacteriales</taxon>
        <taxon>Mycobacteriaceae</taxon>
        <taxon>Mycolicibacterium</taxon>
    </lineage>
</organism>
<reference evidence="1 2" key="1">
    <citation type="submission" date="2021-08" db="EMBL/GenBank/DDBJ databases">
        <title>Draft genome sequence of Mycolicibacterium sp. NGTWS1702 strain.</title>
        <authorList>
            <person name="Matsumoto M."/>
            <person name="Tang B.C.C."/>
            <person name="Machida Y."/>
            <person name="Matoyama H."/>
            <person name="Kishihara T."/>
            <person name="Sato S."/>
            <person name="Kondo I."/>
            <person name="Sano M."/>
            <person name="Kato G."/>
        </authorList>
    </citation>
    <scope>NUCLEOTIDE SEQUENCE [LARGE SCALE GENOMIC DNA]</scope>
    <source>
        <strain evidence="1 2">NGTWSNA01</strain>
    </source>
</reference>
<evidence type="ECO:0000313" key="2">
    <source>
        <dbReference type="Proteomes" id="UP001060504"/>
    </source>
</evidence>
<name>A0ABQ4VAX9_9MYCO</name>
<proteinExistence type="predicted"/>
<evidence type="ECO:0000313" key="1">
    <source>
        <dbReference type="EMBL" id="GJF17105.1"/>
    </source>
</evidence>
<dbReference type="EMBL" id="BPRH01002411">
    <property type="protein sequence ID" value="GJF17105.1"/>
    <property type="molecule type" value="Genomic_DNA"/>
</dbReference>
<keyword evidence="2" id="KW-1185">Reference proteome</keyword>
<accession>A0ABQ4VAX9</accession>
<gene>
    <name evidence="1" type="ORF">NGTWS1702_23020</name>
</gene>
<sequence>MAGKDYPDFIVCCERHKTPYVVQKYKWMTSQWAPTRKGRTKLTELRNDSNAEFWQHIADGATPDGTIRLHHETVCGAMNCGNKLVADVQALEYVFQMITASIKLCGKARARGVDPSGLAAAFEALAGSATADSVTVTLESLRMGLRLRNTPGHL</sequence>
<comment type="caution">
    <text evidence="1">The sequence shown here is derived from an EMBL/GenBank/DDBJ whole genome shotgun (WGS) entry which is preliminary data.</text>
</comment>
<protein>
    <submittedName>
        <fullName evidence="1">Uncharacterized protein</fullName>
    </submittedName>
</protein>
<dbReference type="Proteomes" id="UP001060504">
    <property type="component" value="Unassembled WGS sequence"/>
</dbReference>